<dbReference type="SUPFAM" id="SSF53474">
    <property type="entry name" value="alpha/beta-Hydrolases"/>
    <property type="match status" value="1"/>
</dbReference>
<feature type="region of interest" description="Disordered" evidence="1">
    <location>
        <begin position="44"/>
        <end position="103"/>
    </location>
</feature>
<name>A0A9D1RRK9_9CORY</name>
<dbReference type="Proteomes" id="UP000824190">
    <property type="component" value="Unassembled WGS sequence"/>
</dbReference>
<sequence length="377" mass="39593">MTLQEVYRPASPGHRIPFFTALCAAFAALLAIAVAPLASAAPASSSGQIVHPPAQPSEGPGSAGPCGSSSTTTVNPDDPTQKTIVYSPEGSAETPLTGGHCNDAKRPTVVLVHGLMSGIDAQIAGQSVLHKDLIDHYVSQGNVVVFSTWATNPYDFEGSIKTLDKTIGGAEALAPRGDFDRLGIVGHSMGGGAVPYLAQKADERGWGSEAMWLFQLAPAFTAGLGTGPIELPEHARVVVEGYDNDQIMDNRVGIEMFNAYTLPDDQKKHITVHGDGHGTVHKLDASHMTPNTMLHPEDALRYYGIYRTGDALQSCSLTGQNCDEDLSYMGRWSDGTPVTPATVTNEPADVGPTDVGVAVLDGECTSELNSRAANCPA</sequence>
<evidence type="ECO:0000256" key="2">
    <source>
        <dbReference type="SAM" id="SignalP"/>
    </source>
</evidence>
<evidence type="ECO:0000313" key="3">
    <source>
        <dbReference type="EMBL" id="HIW91507.1"/>
    </source>
</evidence>
<dbReference type="AlphaFoldDB" id="A0A9D1RRK9"/>
<dbReference type="Gene3D" id="3.40.50.1820">
    <property type="entry name" value="alpha/beta hydrolase"/>
    <property type="match status" value="1"/>
</dbReference>
<organism evidence="3 4">
    <name type="scientific">Candidatus Corynebacterium avicola</name>
    <dbReference type="NCBI Taxonomy" id="2838527"/>
    <lineage>
        <taxon>Bacteria</taxon>
        <taxon>Bacillati</taxon>
        <taxon>Actinomycetota</taxon>
        <taxon>Actinomycetes</taxon>
        <taxon>Mycobacteriales</taxon>
        <taxon>Corynebacteriaceae</taxon>
        <taxon>Corynebacterium</taxon>
    </lineage>
</organism>
<evidence type="ECO:0008006" key="5">
    <source>
        <dbReference type="Google" id="ProtNLM"/>
    </source>
</evidence>
<accession>A0A9D1RRK9</accession>
<reference evidence="3" key="2">
    <citation type="submission" date="2021-04" db="EMBL/GenBank/DDBJ databases">
        <authorList>
            <person name="Gilroy R."/>
        </authorList>
    </citation>
    <scope>NUCLEOTIDE SEQUENCE</scope>
    <source>
        <strain evidence="3">CHK32-1732</strain>
    </source>
</reference>
<comment type="caution">
    <text evidence="3">The sequence shown here is derived from an EMBL/GenBank/DDBJ whole genome shotgun (WGS) entry which is preliminary data.</text>
</comment>
<evidence type="ECO:0000256" key="1">
    <source>
        <dbReference type="SAM" id="MobiDB-lite"/>
    </source>
</evidence>
<feature type="compositionally biased region" description="Low complexity" evidence="1">
    <location>
        <begin position="56"/>
        <end position="73"/>
    </location>
</feature>
<evidence type="ECO:0000313" key="4">
    <source>
        <dbReference type="Proteomes" id="UP000824190"/>
    </source>
</evidence>
<feature type="chain" id="PRO_5038408758" description="Alpha/beta hydrolase" evidence="2">
    <location>
        <begin position="41"/>
        <end position="377"/>
    </location>
</feature>
<dbReference type="InterPro" id="IPR029058">
    <property type="entry name" value="AB_hydrolase_fold"/>
</dbReference>
<proteinExistence type="predicted"/>
<feature type="signal peptide" evidence="2">
    <location>
        <begin position="1"/>
        <end position="40"/>
    </location>
</feature>
<gene>
    <name evidence="3" type="ORF">H9870_07600</name>
</gene>
<keyword evidence="2" id="KW-0732">Signal</keyword>
<reference evidence="3" key="1">
    <citation type="journal article" date="2021" name="PeerJ">
        <title>Extensive microbial diversity within the chicken gut microbiome revealed by metagenomics and culture.</title>
        <authorList>
            <person name="Gilroy R."/>
            <person name="Ravi A."/>
            <person name="Getino M."/>
            <person name="Pursley I."/>
            <person name="Horton D.L."/>
            <person name="Alikhan N.F."/>
            <person name="Baker D."/>
            <person name="Gharbi K."/>
            <person name="Hall N."/>
            <person name="Watson M."/>
            <person name="Adriaenssens E.M."/>
            <person name="Foster-Nyarko E."/>
            <person name="Jarju S."/>
            <person name="Secka A."/>
            <person name="Antonio M."/>
            <person name="Oren A."/>
            <person name="Chaudhuri R.R."/>
            <person name="La Ragione R."/>
            <person name="Hildebrand F."/>
            <person name="Pallen M.J."/>
        </authorList>
    </citation>
    <scope>NUCLEOTIDE SEQUENCE</scope>
    <source>
        <strain evidence="3">CHK32-1732</strain>
    </source>
</reference>
<dbReference type="EMBL" id="DXGC01000070">
    <property type="protein sequence ID" value="HIW91507.1"/>
    <property type="molecule type" value="Genomic_DNA"/>
</dbReference>
<protein>
    <recommendedName>
        <fullName evidence="5">Alpha/beta hydrolase</fullName>
    </recommendedName>
</protein>